<dbReference type="Gene3D" id="3.90.1200.10">
    <property type="match status" value="1"/>
</dbReference>
<dbReference type="OrthoDB" id="9777460at2"/>
<dbReference type="PANTHER" id="PTHR21064">
    <property type="entry name" value="AMINOGLYCOSIDE PHOSPHOTRANSFERASE DOMAIN-CONTAINING PROTEIN-RELATED"/>
    <property type="match status" value="1"/>
</dbReference>
<keyword evidence="5 8" id="KW-0418">Kinase</keyword>
<accession>A0A2S9X905</accession>
<proteinExistence type="inferred from homology"/>
<sequence>MSVYTTVSRDSLQQWLQGYALGQLIDFQGIAAGITNTNYFVTTTHGRYVLTLFETLRLDELPYYLSLMSHLARHGVACPAPIADHSDRFASLLAGKPACLVSCLTGADVSHPTAAQCRAVGEMLAQMHKAGATFPRKMHNPRGPHWWSLTAQQLYPQLPADIAETLAEEIRFQDGHRFDHLPSGVIHADLFRDNVLLDGDSISGFIDFYYACNDILLYDIAIAVNDWSRRDDGILDDELARAFLAGYQSERPLSQAERDCWPVMLRAAALRFWVSRLQDLYQPISGELTYTKDPAAFRQLLLAHRRRSAFWLE</sequence>
<evidence type="ECO:0000259" key="10">
    <source>
        <dbReference type="Pfam" id="PF01636"/>
    </source>
</evidence>
<keyword evidence="6 8" id="KW-0067">ATP-binding</keyword>
<dbReference type="Pfam" id="PF01636">
    <property type="entry name" value="APH"/>
    <property type="match status" value="1"/>
</dbReference>
<name>A0A2S9X905_9NEIS</name>
<dbReference type="InterPro" id="IPR002575">
    <property type="entry name" value="Aminoglycoside_PTrfase"/>
</dbReference>
<keyword evidence="3 8" id="KW-0791">Threonine biosynthesis</keyword>
<keyword evidence="2 8" id="KW-0808">Transferase</keyword>
<keyword evidence="1 8" id="KW-0028">Amino-acid biosynthesis</keyword>
<evidence type="ECO:0000313" key="12">
    <source>
        <dbReference type="Proteomes" id="UP000239469"/>
    </source>
</evidence>
<dbReference type="NCBIfam" id="TIGR00938">
    <property type="entry name" value="thrB_alt"/>
    <property type="match status" value="1"/>
</dbReference>
<dbReference type="InterPro" id="IPR005280">
    <property type="entry name" value="Homoserine_kinase_II"/>
</dbReference>
<evidence type="ECO:0000256" key="4">
    <source>
        <dbReference type="ARBA" id="ARBA00022741"/>
    </source>
</evidence>
<dbReference type="RefSeq" id="WP_106075788.1">
    <property type="nucleotide sequence ID" value="NZ_MTBD01000005.1"/>
</dbReference>
<reference evidence="11 12" key="1">
    <citation type="submission" date="2017-01" db="EMBL/GenBank/DDBJ databases">
        <title>New insights into the genetic diversity of Chromobacterium isolated from tropical freshwater lake.</title>
        <authorList>
            <person name="Santos A.B."/>
            <person name="Nascimento A.M."/>
            <person name="Da Silva P.C."/>
        </authorList>
    </citation>
    <scope>NUCLEOTIDE SEQUENCE [LARGE SCALE GENOMIC DNA]</scope>
    <source>
        <strain evidence="11 12">56AF</strain>
    </source>
</reference>
<evidence type="ECO:0000256" key="3">
    <source>
        <dbReference type="ARBA" id="ARBA00022697"/>
    </source>
</evidence>
<dbReference type="GO" id="GO:0009088">
    <property type="term" value="P:threonine biosynthetic process"/>
    <property type="evidence" value="ECO:0007669"/>
    <property type="project" value="UniProtKB-UniRule"/>
</dbReference>
<organism evidence="11 12">
    <name type="scientific">Chromobacterium amazonense</name>
    <dbReference type="NCBI Taxonomy" id="1382803"/>
    <lineage>
        <taxon>Bacteria</taxon>
        <taxon>Pseudomonadati</taxon>
        <taxon>Pseudomonadota</taxon>
        <taxon>Betaproteobacteria</taxon>
        <taxon>Neisseriales</taxon>
        <taxon>Chromobacteriaceae</taxon>
        <taxon>Chromobacterium</taxon>
    </lineage>
</organism>
<dbReference type="AlphaFoldDB" id="A0A2S9X905"/>
<comment type="similarity">
    <text evidence="7 8">Belongs to the pseudomonas-type ThrB family.</text>
</comment>
<gene>
    <name evidence="8" type="primary">thrB</name>
    <name evidence="11" type="ORF">BUE93_03105</name>
</gene>
<protein>
    <recommendedName>
        <fullName evidence="8 9">Homoserine kinase</fullName>
        <shortName evidence="8">HK</shortName>
        <shortName evidence="8">HSK</shortName>
        <ecNumber evidence="8 9">2.7.1.39</ecNumber>
    </recommendedName>
</protein>
<evidence type="ECO:0000256" key="8">
    <source>
        <dbReference type="HAMAP-Rule" id="MF_00301"/>
    </source>
</evidence>
<evidence type="ECO:0000256" key="9">
    <source>
        <dbReference type="NCBIfam" id="TIGR00938"/>
    </source>
</evidence>
<dbReference type="NCBIfam" id="NF003558">
    <property type="entry name" value="PRK05231.1"/>
    <property type="match status" value="1"/>
</dbReference>
<evidence type="ECO:0000256" key="2">
    <source>
        <dbReference type="ARBA" id="ARBA00022679"/>
    </source>
</evidence>
<dbReference type="InterPro" id="IPR011009">
    <property type="entry name" value="Kinase-like_dom_sf"/>
</dbReference>
<evidence type="ECO:0000256" key="5">
    <source>
        <dbReference type="ARBA" id="ARBA00022777"/>
    </source>
</evidence>
<evidence type="ECO:0000256" key="6">
    <source>
        <dbReference type="ARBA" id="ARBA00022840"/>
    </source>
</evidence>
<dbReference type="SUPFAM" id="SSF56112">
    <property type="entry name" value="Protein kinase-like (PK-like)"/>
    <property type="match status" value="1"/>
</dbReference>
<dbReference type="UniPathway" id="UPA00050">
    <property type="reaction ID" value="UER00064"/>
</dbReference>
<keyword evidence="4 8" id="KW-0547">Nucleotide-binding</keyword>
<evidence type="ECO:0000256" key="7">
    <source>
        <dbReference type="ARBA" id="ARBA00038240"/>
    </source>
</evidence>
<evidence type="ECO:0000256" key="1">
    <source>
        <dbReference type="ARBA" id="ARBA00022605"/>
    </source>
</evidence>
<comment type="pathway">
    <text evidence="8">Amino-acid biosynthesis; L-threonine biosynthesis; L-threonine from L-aspartate: step 4/5.</text>
</comment>
<dbReference type="GO" id="GO:0004413">
    <property type="term" value="F:homoserine kinase activity"/>
    <property type="evidence" value="ECO:0007669"/>
    <property type="project" value="UniProtKB-UniRule"/>
</dbReference>
<dbReference type="PANTHER" id="PTHR21064:SF6">
    <property type="entry name" value="AMINOGLYCOSIDE PHOSPHOTRANSFERASE DOMAIN-CONTAINING PROTEIN"/>
    <property type="match status" value="1"/>
</dbReference>
<dbReference type="Gene3D" id="3.30.200.20">
    <property type="entry name" value="Phosphorylase Kinase, domain 1"/>
    <property type="match status" value="1"/>
</dbReference>
<dbReference type="CDD" id="cd05153">
    <property type="entry name" value="HomoserineK_II"/>
    <property type="match status" value="1"/>
</dbReference>
<evidence type="ECO:0000313" key="11">
    <source>
        <dbReference type="EMBL" id="PRP72136.1"/>
    </source>
</evidence>
<comment type="catalytic activity">
    <reaction evidence="8">
        <text>L-homoserine + ATP = O-phospho-L-homoserine + ADP + H(+)</text>
        <dbReference type="Rhea" id="RHEA:13985"/>
        <dbReference type="ChEBI" id="CHEBI:15378"/>
        <dbReference type="ChEBI" id="CHEBI:30616"/>
        <dbReference type="ChEBI" id="CHEBI:57476"/>
        <dbReference type="ChEBI" id="CHEBI:57590"/>
        <dbReference type="ChEBI" id="CHEBI:456216"/>
        <dbReference type="EC" id="2.7.1.39"/>
    </reaction>
</comment>
<dbReference type="EMBL" id="MTBD01000005">
    <property type="protein sequence ID" value="PRP72136.1"/>
    <property type="molecule type" value="Genomic_DNA"/>
</dbReference>
<feature type="domain" description="Aminoglycoside phosphotransferase" evidence="10">
    <location>
        <begin position="27"/>
        <end position="253"/>
    </location>
</feature>
<dbReference type="EC" id="2.7.1.39" evidence="8 9"/>
<dbReference type="InterPro" id="IPR050249">
    <property type="entry name" value="Pseudomonas-type_ThrB"/>
</dbReference>
<dbReference type="HAMAP" id="MF_00301">
    <property type="entry name" value="Homoser_kinase_2"/>
    <property type="match status" value="1"/>
</dbReference>
<dbReference type="Proteomes" id="UP000239469">
    <property type="component" value="Unassembled WGS sequence"/>
</dbReference>
<dbReference type="GO" id="GO:0005524">
    <property type="term" value="F:ATP binding"/>
    <property type="evidence" value="ECO:0007669"/>
    <property type="project" value="UniProtKB-KW"/>
</dbReference>
<comment type="caution">
    <text evidence="11">The sequence shown here is derived from an EMBL/GenBank/DDBJ whole genome shotgun (WGS) entry which is preliminary data.</text>
</comment>